<dbReference type="AlphaFoldDB" id="A0AAV4S5U3"/>
<dbReference type="PANTHER" id="PTHR22198">
    <property type="entry name" value="FERM DOMAIN-CONTAINING PROTEIN"/>
    <property type="match status" value="1"/>
</dbReference>
<evidence type="ECO:0000313" key="2">
    <source>
        <dbReference type="EMBL" id="GIY27777.1"/>
    </source>
</evidence>
<sequence length="266" mass="31287">MSDLINRATIFSFITVREEGELLPYNTQKYLLAKSFQNKKYFENGELLDTLEKRALYPMVHCSTKPLSEINDFVSLKSNDLGTEFILKQGVYVESKNYHAPRPINDPPFKDDMAYIFMGFKSVDLAYNENLEQSWKDWTGARLVNSCLRNEFYISRYSFLHRVQPPDPELFMYILLVECHNVSNANVTYLLDFVQKLRVERVFGYLTVYRREALSSTSAVIKESCQNRMSMVVKLTYDILWRFLPLKAETELSRLKIMALFLQMFF</sequence>
<keyword evidence="3" id="KW-1185">Reference proteome</keyword>
<dbReference type="InterPro" id="IPR055577">
    <property type="entry name" value="DUF7153"/>
</dbReference>
<organism evidence="2 3">
    <name type="scientific">Caerostris extrusa</name>
    <name type="common">Bark spider</name>
    <name type="synonym">Caerostris bankana</name>
    <dbReference type="NCBI Taxonomy" id="172846"/>
    <lineage>
        <taxon>Eukaryota</taxon>
        <taxon>Metazoa</taxon>
        <taxon>Ecdysozoa</taxon>
        <taxon>Arthropoda</taxon>
        <taxon>Chelicerata</taxon>
        <taxon>Arachnida</taxon>
        <taxon>Araneae</taxon>
        <taxon>Araneomorphae</taxon>
        <taxon>Entelegynae</taxon>
        <taxon>Araneoidea</taxon>
        <taxon>Araneidae</taxon>
        <taxon>Caerostris</taxon>
    </lineage>
</organism>
<comment type="caution">
    <text evidence="2">The sequence shown here is derived from an EMBL/GenBank/DDBJ whole genome shotgun (WGS) entry which is preliminary data.</text>
</comment>
<feature type="domain" description="DUF7153" evidence="1">
    <location>
        <begin position="42"/>
        <end position="210"/>
    </location>
</feature>
<proteinExistence type="predicted"/>
<accession>A0AAV4S5U3</accession>
<dbReference type="Proteomes" id="UP001054945">
    <property type="component" value="Unassembled WGS sequence"/>
</dbReference>
<dbReference type="PANTHER" id="PTHR22198:SF1">
    <property type="entry name" value="FERM DOMAIN-CONTAINING PROTEIN"/>
    <property type="match status" value="1"/>
</dbReference>
<name>A0AAV4S5U3_CAEEX</name>
<evidence type="ECO:0000313" key="3">
    <source>
        <dbReference type="Proteomes" id="UP001054945"/>
    </source>
</evidence>
<reference evidence="2 3" key="1">
    <citation type="submission" date="2021-06" db="EMBL/GenBank/DDBJ databases">
        <title>Caerostris extrusa draft genome.</title>
        <authorList>
            <person name="Kono N."/>
            <person name="Arakawa K."/>
        </authorList>
    </citation>
    <scope>NUCLEOTIDE SEQUENCE [LARGE SCALE GENOMIC DNA]</scope>
</reference>
<dbReference type="Pfam" id="PF23672">
    <property type="entry name" value="DUF7153"/>
    <property type="match status" value="1"/>
</dbReference>
<evidence type="ECO:0000259" key="1">
    <source>
        <dbReference type="Pfam" id="PF23672"/>
    </source>
</evidence>
<gene>
    <name evidence="2" type="primary">AVEN_9400_1</name>
    <name evidence="2" type="ORF">CEXT_275791</name>
</gene>
<dbReference type="EMBL" id="BPLR01008851">
    <property type="protein sequence ID" value="GIY27777.1"/>
    <property type="molecule type" value="Genomic_DNA"/>
</dbReference>
<protein>
    <recommendedName>
        <fullName evidence="1">DUF7153 domain-containing protein</fullName>
    </recommendedName>
</protein>